<accession>A0AAV6IQX0</accession>
<evidence type="ECO:0000313" key="7">
    <source>
        <dbReference type="EMBL" id="KAG5531166.1"/>
    </source>
</evidence>
<keyword evidence="4" id="KW-0964">Secreted</keyword>
<organism evidence="7 8">
    <name type="scientific">Rhododendron griersonianum</name>
    <dbReference type="NCBI Taxonomy" id="479676"/>
    <lineage>
        <taxon>Eukaryota</taxon>
        <taxon>Viridiplantae</taxon>
        <taxon>Streptophyta</taxon>
        <taxon>Embryophyta</taxon>
        <taxon>Tracheophyta</taxon>
        <taxon>Spermatophyta</taxon>
        <taxon>Magnoliopsida</taxon>
        <taxon>eudicotyledons</taxon>
        <taxon>Gunneridae</taxon>
        <taxon>Pentapetalae</taxon>
        <taxon>asterids</taxon>
        <taxon>Ericales</taxon>
        <taxon>Ericaceae</taxon>
        <taxon>Ericoideae</taxon>
        <taxon>Rhodoreae</taxon>
        <taxon>Rhododendron</taxon>
    </lineage>
</organism>
<name>A0AAV6IQX0_9ERIC</name>
<feature type="signal peptide" evidence="6">
    <location>
        <begin position="1"/>
        <end position="22"/>
    </location>
</feature>
<dbReference type="EMBL" id="JACTNZ010000009">
    <property type="protein sequence ID" value="KAG5531166.1"/>
    <property type="molecule type" value="Genomic_DNA"/>
</dbReference>
<comment type="subcellular location">
    <subcellularLocation>
        <location evidence="1">Secreted</location>
    </subcellularLocation>
</comment>
<evidence type="ECO:0000313" key="8">
    <source>
        <dbReference type="Proteomes" id="UP000823749"/>
    </source>
</evidence>
<dbReference type="AlphaFoldDB" id="A0AAV6IQX0"/>
<keyword evidence="8" id="KW-1185">Reference proteome</keyword>
<evidence type="ECO:0000256" key="5">
    <source>
        <dbReference type="ARBA" id="ARBA00022729"/>
    </source>
</evidence>
<protein>
    <recommendedName>
        <fullName evidence="9">S-protein homolog</fullName>
    </recommendedName>
</protein>
<dbReference type="GO" id="GO:0005576">
    <property type="term" value="C:extracellular region"/>
    <property type="evidence" value="ECO:0007669"/>
    <property type="project" value="UniProtKB-SubCell"/>
</dbReference>
<evidence type="ECO:0000256" key="2">
    <source>
        <dbReference type="ARBA" id="ARBA00005581"/>
    </source>
</evidence>
<evidence type="ECO:0000256" key="3">
    <source>
        <dbReference type="ARBA" id="ARBA00022471"/>
    </source>
</evidence>
<keyword evidence="5 6" id="KW-0732">Signal</keyword>
<comment type="similarity">
    <text evidence="2">Belongs to the plant self-incompatibility (S1) protein family.</text>
</comment>
<gene>
    <name evidence="7" type="ORF">RHGRI_025952</name>
</gene>
<feature type="chain" id="PRO_5043899374" description="S-protein homolog" evidence="6">
    <location>
        <begin position="23"/>
        <end position="64"/>
    </location>
</feature>
<evidence type="ECO:0000256" key="1">
    <source>
        <dbReference type="ARBA" id="ARBA00004613"/>
    </source>
</evidence>
<dbReference type="InterPro" id="IPR010264">
    <property type="entry name" value="Self-incomp_S1"/>
</dbReference>
<dbReference type="Proteomes" id="UP000823749">
    <property type="component" value="Chromosome 9"/>
</dbReference>
<dbReference type="Pfam" id="PF05938">
    <property type="entry name" value="Self-incomp_S1"/>
    <property type="match status" value="1"/>
</dbReference>
<evidence type="ECO:0000256" key="6">
    <source>
        <dbReference type="SAM" id="SignalP"/>
    </source>
</evidence>
<evidence type="ECO:0008006" key="9">
    <source>
        <dbReference type="Google" id="ProtNLM"/>
    </source>
</evidence>
<evidence type="ECO:0000256" key="4">
    <source>
        <dbReference type="ARBA" id="ARBA00022525"/>
    </source>
</evidence>
<proteinExistence type="inferred from homology"/>
<keyword evidence="3" id="KW-0713">Self-incompatibility</keyword>
<sequence>MRTSISSHLIFAISILFTLLNAMTIAAKTNVRILNELGTDLLIHCKSKDDDLGSHVIPFEGSYG</sequence>
<reference evidence="7" key="1">
    <citation type="submission" date="2020-08" db="EMBL/GenBank/DDBJ databases">
        <title>Plant Genome Project.</title>
        <authorList>
            <person name="Zhang R.-G."/>
        </authorList>
    </citation>
    <scope>NUCLEOTIDE SEQUENCE</scope>
    <source>
        <strain evidence="7">WSP0</strain>
        <tissue evidence="7">Leaf</tissue>
    </source>
</reference>
<comment type="caution">
    <text evidence="7">The sequence shown here is derived from an EMBL/GenBank/DDBJ whole genome shotgun (WGS) entry which is preliminary data.</text>
</comment>
<dbReference type="GO" id="GO:0060320">
    <property type="term" value="P:rejection of self pollen"/>
    <property type="evidence" value="ECO:0007669"/>
    <property type="project" value="UniProtKB-KW"/>
</dbReference>